<proteinExistence type="predicted"/>
<gene>
    <name evidence="1" type="ORF">GCM10007981_11800</name>
</gene>
<accession>A0A830GUS0</accession>
<reference evidence="1" key="2">
    <citation type="submission" date="2020-09" db="EMBL/GenBank/DDBJ databases">
        <authorList>
            <person name="Sun Q."/>
            <person name="Ohkuma M."/>
        </authorList>
    </citation>
    <scope>NUCLEOTIDE SEQUENCE</scope>
    <source>
        <strain evidence="1">JCM 10088</strain>
    </source>
</reference>
<evidence type="ECO:0000313" key="1">
    <source>
        <dbReference type="EMBL" id="GGP21152.1"/>
    </source>
</evidence>
<reference evidence="1" key="1">
    <citation type="journal article" date="2014" name="Int. J. Syst. Evol. Microbiol.">
        <title>Complete genome sequence of Corynebacterium casei LMG S-19264T (=DSM 44701T), isolated from a smear-ripened cheese.</title>
        <authorList>
            <consortium name="US DOE Joint Genome Institute (JGI-PGF)"/>
            <person name="Walter F."/>
            <person name="Albersmeier A."/>
            <person name="Kalinowski J."/>
            <person name="Ruckert C."/>
        </authorList>
    </citation>
    <scope>NUCLEOTIDE SEQUENCE</scope>
    <source>
        <strain evidence="1">JCM 10088</strain>
    </source>
</reference>
<dbReference type="EMBL" id="BMNL01000003">
    <property type="protein sequence ID" value="GGP21152.1"/>
    <property type="molecule type" value="Genomic_DNA"/>
</dbReference>
<protein>
    <recommendedName>
        <fullName evidence="3">DUF3834 domain-containing protein</fullName>
    </recommendedName>
</protein>
<dbReference type="Gene3D" id="3.40.190.200">
    <property type="match status" value="1"/>
</dbReference>
<sequence>MNDKKMRIAAAPGPVSYPLVAYSLERDDVELVFSKDNANADAIFDSTVSLIKRGLRIDYVTVRGLMVLTPSVGRRIAVPTNRESSVILAKALAASRGGMELLPANDPLDAIAALKRGSADSAVVTANLAPGIRFEDLLNFVPGSCGVHVNGNPEAIIKVYEEGIAMLRRPGISMSIAAKLPINVKQDFIEGVIRSVEWGIHKLDYKEFKNVVSSLDASL</sequence>
<name>A0A830GUS0_9CREN</name>
<dbReference type="SUPFAM" id="SSF53850">
    <property type="entry name" value="Periplasmic binding protein-like II"/>
    <property type="match status" value="1"/>
</dbReference>
<dbReference type="OrthoDB" id="56755at2157"/>
<dbReference type="Proteomes" id="UP000610960">
    <property type="component" value="Unassembled WGS sequence"/>
</dbReference>
<organism evidence="1 2">
    <name type="scientific">Thermocladium modestius</name>
    <dbReference type="NCBI Taxonomy" id="62609"/>
    <lineage>
        <taxon>Archaea</taxon>
        <taxon>Thermoproteota</taxon>
        <taxon>Thermoprotei</taxon>
        <taxon>Thermoproteales</taxon>
        <taxon>Thermoproteaceae</taxon>
        <taxon>Thermocladium</taxon>
    </lineage>
</organism>
<dbReference type="RefSeq" id="WP_188596516.1">
    <property type="nucleotide sequence ID" value="NZ_BMNL01000003.1"/>
</dbReference>
<keyword evidence="2" id="KW-1185">Reference proteome</keyword>
<dbReference type="InterPro" id="IPR024533">
    <property type="entry name" value="DUF3834"/>
</dbReference>
<dbReference type="Pfam" id="PF12916">
    <property type="entry name" value="DUF3834"/>
    <property type="match status" value="1"/>
</dbReference>
<dbReference type="AlphaFoldDB" id="A0A830GUS0"/>
<evidence type="ECO:0000313" key="2">
    <source>
        <dbReference type="Proteomes" id="UP000610960"/>
    </source>
</evidence>
<evidence type="ECO:0008006" key="3">
    <source>
        <dbReference type="Google" id="ProtNLM"/>
    </source>
</evidence>
<comment type="caution">
    <text evidence="1">The sequence shown here is derived from an EMBL/GenBank/DDBJ whole genome shotgun (WGS) entry which is preliminary data.</text>
</comment>